<evidence type="ECO:0000256" key="1">
    <source>
        <dbReference type="ARBA" id="ARBA00004007"/>
    </source>
</evidence>
<proteinExistence type="inferred from homology"/>
<dbReference type="PANTHER" id="PTHR21320:SF3">
    <property type="entry name" value="CYTOCHROME C OXIDASE ASSEMBLY PROTEIN COX11, MITOCHONDRIAL-RELATED"/>
    <property type="match status" value="1"/>
</dbReference>
<evidence type="ECO:0000256" key="6">
    <source>
        <dbReference type="SAM" id="Phobius"/>
    </source>
</evidence>
<dbReference type="InterPro" id="IPR023471">
    <property type="entry name" value="CtaG/Cox11_dom_sf"/>
</dbReference>
<comment type="caution">
    <text evidence="7">The sequence shown here is derived from an EMBL/GenBank/DDBJ whole genome shotgun (WGS) entry which is preliminary data.</text>
</comment>
<dbReference type="SUPFAM" id="SSF110111">
    <property type="entry name" value="Ctag/Cox11"/>
    <property type="match status" value="1"/>
</dbReference>
<dbReference type="Pfam" id="PF04442">
    <property type="entry name" value="CtaG_Cox11"/>
    <property type="match status" value="1"/>
</dbReference>
<feature type="transmembrane region" description="Helical" evidence="6">
    <location>
        <begin position="51"/>
        <end position="70"/>
    </location>
</feature>
<dbReference type="EMBL" id="JAFCMP010000008">
    <property type="protein sequence ID" value="KAG5192270.1"/>
    <property type="molecule type" value="Genomic_DNA"/>
</dbReference>
<gene>
    <name evidence="7" type="ORF">JKP88DRAFT_293762</name>
</gene>
<evidence type="ECO:0000313" key="7">
    <source>
        <dbReference type="EMBL" id="KAG5192270.1"/>
    </source>
</evidence>
<keyword evidence="4 6" id="KW-1133">Transmembrane helix</keyword>
<dbReference type="NCBIfam" id="NF003465">
    <property type="entry name" value="PRK05089.1"/>
    <property type="match status" value="1"/>
</dbReference>
<dbReference type="GO" id="GO:0005507">
    <property type="term" value="F:copper ion binding"/>
    <property type="evidence" value="ECO:0007669"/>
    <property type="project" value="InterPro"/>
</dbReference>
<keyword evidence="8" id="KW-1185">Reference proteome</keyword>
<keyword evidence="3 6" id="KW-0812">Transmembrane</keyword>
<protein>
    <submittedName>
        <fullName evidence="7">Cytochrome c oxidase assembly protein CtaG/Cox11-domain-containing protein</fullName>
    </submittedName>
</protein>
<dbReference type="HAMAP" id="MF_00155">
    <property type="entry name" value="CtaG"/>
    <property type="match status" value="1"/>
</dbReference>
<dbReference type="Proteomes" id="UP000664859">
    <property type="component" value="Unassembled WGS sequence"/>
</dbReference>
<dbReference type="InterPro" id="IPR007533">
    <property type="entry name" value="Cyt_c_oxidase_assmbl_CtaG"/>
</dbReference>
<dbReference type="GO" id="GO:0005743">
    <property type="term" value="C:mitochondrial inner membrane"/>
    <property type="evidence" value="ECO:0007669"/>
    <property type="project" value="UniProtKB-SubCell"/>
</dbReference>
<dbReference type="AlphaFoldDB" id="A0A835ZEK6"/>
<dbReference type="PANTHER" id="PTHR21320">
    <property type="entry name" value="CYTOCHROME C OXIDASE ASSEMBLY PROTEIN COX11-RELATED"/>
    <property type="match status" value="1"/>
</dbReference>
<sequence length="279" mass="30588">MIAPSAAIRLCCWRSGAARIGGARCSLRRGFAAGNARPSAADALRERNRKIAMYMLSVVVGVGGVSYAAVPLYKAFCQATGFGGTTQVATREKTDRMVPLADSRLITVTFDGMVADTMPWRFRQSQSAVRVVPGETALAFYTASNPTKKHITGVATYNVFPLKAGIYFNKIQCFCFEEQRLKAGEEIDMPVLFFIDPEMLDDPAMDNVSDITLSYTFFKTGEEDAVEEPQVVDEVEEEDEEDVGVTAAGRGWRLGGWWQWLRGRRGVPTATAGDAVPQM</sequence>
<dbReference type="FunFam" id="2.60.370.10:FF:000001">
    <property type="entry name" value="COX11 cytochrome c oxidase assembly homolog"/>
    <property type="match status" value="1"/>
</dbReference>
<evidence type="ECO:0000256" key="3">
    <source>
        <dbReference type="ARBA" id="ARBA00022692"/>
    </source>
</evidence>
<evidence type="ECO:0000313" key="8">
    <source>
        <dbReference type="Proteomes" id="UP000664859"/>
    </source>
</evidence>
<comment type="function">
    <text evidence="1">Exerts its effect at some terminal stage of cytochrome c oxidase synthesis, probably by being involved in the insertion of the copper B into subunit I.</text>
</comment>
<keyword evidence="5 6" id="KW-0472">Membrane</keyword>
<evidence type="ECO:0000256" key="5">
    <source>
        <dbReference type="ARBA" id="ARBA00023136"/>
    </source>
</evidence>
<organism evidence="7 8">
    <name type="scientific">Tribonema minus</name>
    <dbReference type="NCBI Taxonomy" id="303371"/>
    <lineage>
        <taxon>Eukaryota</taxon>
        <taxon>Sar</taxon>
        <taxon>Stramenopiles</taxon>
        <taxon>Ochrophyta</taxon>
        <taxon>PX clade</taxon>
        <taxon>Xanthophyceae</taxon>
        <taxon>Tribonematales</taxon>
        <taxon>Tribonemataceae</taxon>
        <taxon>Tribonema</taxon>
    </lineage>
</organism>
<evidence type="ECO:0000256" key="4">
    <source>
        <dbReference type="ARBA" id="ARBA00022989"/>
    </source>
</evidence>
<evidence type="ECO:0000256" key="2">
    <source>
        <dbReference type="ARBA" id="ARBA00004243"/>
    </source>
</evidence>
<comment type="subcellular location">
    <subcellularLocation>
        <location evidence="2">Mitochondrion inner membrane</location>
        <topology evidence="2">Single-pass membrane protein</topology>
        <orientation evidence="2">Intermembrane side</orientation>
    </subcellularLocation>
</comment>
<reference evidence="7" key="1">
    <citation type="submission" date="2021-02" db="EMBL/GenBank/DDBJ databases">
        <title>First Annotated Genome of the Yellow-green Alga Tribonema minus.</title>
        <authorList>
            <person name="Mahan K.M."/>
        </authorList>
    </citation>
    <scope>NUCLEOTIDE SEQUENCE</scope>
    <source>
        <strain evidence="7">UTEX B ZZ1240</strain>
    </source>
</reference>
<dbReference type="OrthoDB" id="1704689at2759"/>
<accession>A0A835ZEK6</accession>
<dbReference type="Gene3D" id="2.60.370.10">
    <property type="entry name" value="Ctag/Cox11"/>
    <property type="match status" value="1"/>
</dbReference>
<name>A0A835ZEK6_9STRA</name>